<dbReference type="EMBL" id="CP021324">
    <property type="protein sequence ID" value="ARS64238.1"/>
    <property type="molecule type" value="Genomic_DNA"/>
</dbReference>
<evidence type="ECO:0000256" key="1">
    <source>
        <dbReference type="ARBA" id="ARBA00022679"/>
    </source>
</evidence>
<dbReference type="Proteomes" id="UP000249949">
    <property type="component" value="Chromosome"/>
</dbReference>
<dbReference type="RefSeq" id="WP_225971321.1">
    <property type="nucleotide sequence ID" value="NZ_CP021324.1"/>
</dbReference>
<proteinExistence type="predicted"/>
<dbReference type="Pfam" id="PF08241">
    <property type="entry name" value="Methyltransf_11"/>
    <property type="match status" value="1"/>
</dbReference>
<dbReference type="PANTHER" id="PTHR44068">
    <property type="entry name" value="ZGC:194242"/>
    <property type="match status" value="1"/>
</dbReference>
<keyword evidence="1" id="KW-0808">Transferase</keyword>
<dbReference type="InterPro" id="IPR013216">
    <property type="entry name" value="Methyltransf_11"/>
</dbReference>
<feature type="domain" description="Methyltransferase type 11" evidence="2">
    <location>
        <begin position="77"/>
        <end position="169"/>
    </location>
</feature>
<evidence type="ECO:0000259" key="2">
    <source>
        <dbReference type="Pfam" id="PF08241"/>
    </source>
</evidence>
<protein>
    <recommendedName>
        <fullName evidence="2">Methyltransferase type 11 domain-containing protein</fullName>
    </recommendedName>
</protein>
<accession>A0A2Z2HJE9</accession>
<dbReference type="KEGG" id="nct:NMSP_0617"/>
<dbReference type="InterPro" id="IPR050447">
    <property type="entry name" value="Erg6_SMT_methyltransf"/>
</dbReference>
<dbReference type="InterPro" id="IPR029063">
    <property type="entry name" value="SAM-dependent_MTases_sf"/>
</dbReference>
<dbReference type="AlphaFoldDB" id="A0A2Z2HJE9"/>
<gene>
    <name evidence="3" type="ORF">NMSP_0617</name>
</gene>
<name>A0A2Z2HJE9_9ARCH</name>
<keyword evidence="4" id="KW-1185">Reference proteome</keyword>
<reference evidence="3 4" key="1">
    <citation type="journal article" date="2017" name="Environ. Microbiol.">
        <title>Genome and epigenome of a novel marine Thaumarchaeota strain suggest viral infection, phosphorothioation DNA modification and multiple restriction systems.</title>
        <authorList>
            <person name="Ahlgren N.A."/>
            <person name="Chen Y."/>
            <person name="Needham D.M."/>
            <person name="Parada A.E."/>
            <person name="Sachdeva R."/>
            <person name="Trinh V."/>
            <person name="Chen T."/>
            <person name="Fuhrman J.A."/>
        </authorList>
    </citation>
    <scope>NUCLEOTIDE SEQUENCE [LARGE SCALE GENOMIC DNA]</scope>
    <source>
        <strain evidence="3 4">SPOT01</strain>
    </source>
</reference>
<dbReference type="GO" id="GO:0008757">
    <property type="term" value="F:S-adenosylmethionine-dependent methyltransferase activity"/>
    <property type="evidence" value="ECO:0007669"/>
    <property type="project" value="InterPro"/>
</dbReference>
<evidence type="ECO:0000313" key="3">
    <source>
        <dbReference type="EMBL" id="ARS64238.1"/>
    </source>
</evidence>
<evidence type="ECO:0000313" key="4">
    <source>
        <dbReference type="Proteomes" id="UP000249949"/>
    </source>
</evidence>
<sequence length="279" mass="31747">MISINPIDVFLWTFRKNEKDVVNLYNTLSPVMQLATGGSMLNFGYWSKENSDPISAQENLCNVFGNLSELSTAKNVLDVGSGLSAPSKLWRDSHPTLNLYDVNINFKQLSFLKHEKNIEFLNSTSTKLPFANNSVDRVLALESAQHFKPLNNFISESKRVLIKSGFLVMAVPITLKNSSLGRLGLLKFTWSSEHYGLDYLRDLISSNGFKIIDETLIGNHVYDPLADYYVKNRKLLSEKILKQYPGYMEKILYKSLLKMKRASEEKIIDYVLLKCALDD</sequence>
<dbReference type="GeneID" id="32901103"/>
<organism evidence="3 4">
    <name type="scientific">Candidatus Nitrosomarinus catalinensis</name>
    <dbReference type="NCBI Taxonomy" id="1898749"/>
    <lineage>
        <taxon>Archaea</taxon>
        <taxon>Nitrososphaerota</taxon>
        <taxon>Nitrososphaeria</taxon>
        <taxon>Nitrosopumilales</taxon>
        <taxon>Nitrosopumilaceae</taxon>
        <taxon>Candidatus Nitrosomarinus</taxon>
    </lineage>
</organism>
<dbReference type="Gene3D" id="3.40.50.150">
    <property type="entry name" value="Vaccinia Virus protein VP39"/>
    <property type="match status" value="1"/>
</dbReference>
<dbReference type="PANTHER" id="PTHR44068:SF11">
    <property type="entry name" value="GERANYL DIPHOSPHATE 2-C-METHYLTRANSFERASE"/>
    <property type="match status" value="1"/>
</dbReference>
<dbReference type="SUPFAM" id="SSF53335">
    <property type="entry name" value="S-adenosyl-L-methionine-dependent methyltransferases"/>
    <property type="match status" value="1"/>
</dbReference>